<feature type="transmembrane region" description="Helical" evidence="1">
    <location>
        <begin position="24"/>
        <end position="42"/>
    </location>
</feature>
<sequence>MQPKLQSLAKILANKQQSFQTKKLFFYFLSFTVYFLLSALPACAQTVKNSCPPKLVIATPPKNLDTIFPNLDKTCGEAEKFISSPQKMLSELAKVDVIYLGETHSRSLDHQNQLKIIQELYQRNPKIAIAMEMFQRPYQGVVNEFLAGKLTEAQLLEKSQYEKRWGFPWENYAPILRFAKQKQLPVLALNTPTEITRKVARQGLESLTPSERQFIPPFAEIRTDNQEYRELALQAFQHHQDAGHGNSPSAERFFLAQVLWDETMAEAITKFVKANPEHQVVVLAGAGHIIYGYGIPSRVERRLGNQKFTQRSVLLSPSEDATKGKTPRVADFILDKTSPLAP</sequence>
<evidence type="ECO:0000256" key="1">
    <source>
        <dbReference type="SAM" id="Phobius"/>
    </source>
</evidence>
<protein>
    <recommendedName>
        <fullName evidence="2">Haem-binding uptake Tiki superfamily ChaN domain-containing protein</fullName>
    </recommendedName>
</protein>
<dbReference type="EMBL" id="RSCJ01000007">
    <property type="protein sequence ID" value="RUR83332.1"/>
    <property type="molecule type" value="Genomic_DNA"/>
</dbReference>
<dbReference type="STRING" id="211165.GCA_000317285_04703"/>
<feature type="domain" description="Haem-binding uptake Tiki superfamily ChaN" evidence="2">
    <location>
        <begin position="88"/>
        <end position="299"/>
    </location>
</feature>
<accession>A0A433NKJ2</accession>
<keyword evidence="4" id="KW-1185">Reference proteome</keyword>
<dbReference type="CDD" id="cd14727">
    <property type="entry name" value="ChanN-like"/>
    <property type="match status" value="1"/>
</dbReference>
<keyword evidence="1" id="KW-0812">Transmembrane</keyword>
<dbReference type="RefSeq" id="WP_016874736.1">
    <property type="nucleotide sequence ID" value="NZ_AJLN01000116.1"/>
</dbReference>
<gene>
    <name evidence="3" type="ORF">PCC6912_21650</name>
</gene>
<dbReference type="OrthoDB" id="9795827at2"/>
<dbReference type="Proteomes" id="UP000268857">
    <property type="component" value="Unassembled WGS sequence"/>
</dbReference>
<dbReference type="SUPFAM" id="SSF159501">
    <property type="entry name" value="EreA/ChaN-like"/>
    <property type="match status" value="1"/>
</dbReference>
<dbReference type="Gene3D" id="3.40.50.11550">
    <property type="match status" value="1"/>
</dbReference>
<dbReference type="Pfam" id="PF04187">
    <property type="entry name" value="Cofac_haem_bdg"/>
    <property type="match status" value="1"/>
</dbReference>
<organism evidence="3 4">
    <name type="scientific">Chlorogloeopsis fritschii PCC 6912</name>
    <dbReference type="NCBI Taxonomy" id="211165"/>
    <lineage>
        <taxon>Bacteria</taxon>
        <taxon>Bacillati</taxon>
        <taxon>Cyanobacteriota</taxon>
        <taxon>Cyanophyceae</taxon>
        <taxon>Nostocales</taxon>
        <taxon>Chlorogloeopsidaceae</taxon>
        <taxon>Chlorogloeopsis</taxon>
    </lineage>
</organism>
<dbReference type="AlphaFoldDB" id="A0A433NKJ2"/>
<evidence type="ECO:0000259" key="2">
    <source>
        <dbReference type="Pfam" id="PF04187"/>
    </source>
</evidence>
<keyword evidence="1" id="KW-1133">Transmembrane helix</keyword>
<evidence type="ECO:0000313" key="3">
    <source>
        <dbReference type="EMBL" id="RUR83332.1"/>
    </source>
</evidence>
<comment type="caution">
    <text evidence="3">The sequence shown here is derived from an EMBL/GenBank/DDBJ whole genome shotgun (WGS) entry which is preliminary data.</text>
</comment>
<name>A0A433NKJ2_CHLFR</name>
<proteinExistence type="predicted"/>
<reference evidence="3 4" key="1">
    <citation type="journal article" date="2019" name="Genome Biol. Evol.">
        <title>Day and night: Metabolic profiles and evolutionary relationships of six axenic non-marine cyanobacteria.</title>
        <authorList>
            <person name="Will S.E."/>
            <person name="Henke P."/>
            <person name="Boedeker C."/>
            <person name="Huang S."/>
            <person name="Brinkmann H."/>
            <person name="Rohde M."/>
            <person name="Jarek M."/>
            <person name="Friedl T."/>
            <person name="Seufert S."/>
            <person name="Schumacher M."/>
            <person name="Overmann J."/>
            <person name="Neumann-Schaal M."/>
            <person name="Petersen J."/>
        </authorList>
    </citation>
    <scope>NUCLEOTIDE SEQUENCE [LARGE SCALE GENOMIC DNA]</scope>
    <source>
        <strain evidence="3 4">PCC 6912</strain>
    </source>
</reference>
<dbReference type="InterPro" id="IPR007314">
    <property type="entry name" value="Cofac_haem-bd_dom"/>
</dbReference>
<keyword evidence="1" id="KW-0472">Membrane</keyword>
<evidence type="ECO:0000313" key="4">
    <source>
        <dbReference type="Proteomes" id="UP000268857"/>
    </source>
</evidence>